<protein>
    <submittedName>
        <fullName evidence="1">Uncharacterized protein</fullName>
    </submittedName>
</protein>
<reference evidence="1 2" key="1">
    <citation type="submission" date="2019-02" db="EMBL/GenBank/DDBJ databases">
        <title>Genome sequencing of the rare red list fungi Phlebia centrifuga.</title>
        <authorList>
            <person name="Buettner E."/>
            <person name="Kellner H."/>
        </authorList>
    </citation>
    <scope>NUCLEOTIDE SEQUENCE [LARGE SCALE GENOMIC DNA]</scope>
    <source>
        <strain evidence="1 2">DSM 108282</strain>
    </source>
</reference>
<organism evidence="1 2">
    <name type="scientific">Hermanssonia centrifuga</name>
    <dbReference type="NCBI Taxonomy" id="98765"/>
    <lineage>
        <taxon>Eukaryota</taxon>
        <taxon>Fungi</taxon>
        <taxon>Dikarya</taxon>
        <taxon>Basidiomycota</taxon>
        <taxon>Agaricomycotina</taxon>
        <taxon>Agaricomycetes</taxon>
        <taxon>Polyporales</taxon>
        <taxon>Meruliaceae</taxon>
        <taxon>Hermanssonia</taxon>
    </lineage>
</organism>
<proteinExistence type="predicted"/>
<dbReference type="Proteomes" id="UP000309038">
    <property type="component" value="Unassembled WGS sequence"/>
</dbReference>
<name>A0A4S4KF41_9APHY</name>
<evidence type="ECO:0000313" key="2">
    <source>
        <dbReference type="Proteomes" id="UP000309038"/>
    </source>
</evidence>
<keyword evidence="2" id="KW-1185">Reference proteome</keyword>
<sequence length="151" mass="16668">MSNASSVDEYLEAPWLAKLANGVLEIPESENRFFMLAKPEDDTILLPPHLSDIYILKWANPTRIGAGAGVAYSLDVKVSGEPTRARTRHLYITYMDEAGPSRCRVALASAIKQLGPILYTAEADARDSLSVAEEIANRSFAEDVIMRRDDI</sequence>
<comment type="caution">
    <text evidence="1">The sequence shown here is derived from an EMBL/GenBank/DDBJ whole genome shotgun (WGS) entry which is preliminary data.</text>
</comment>
<accession>A0A4S4KF41</accession>
<evidence type="ECO:0000313" key="1">
    <source>
        <dbReference type="EMBL" id="THG96765.1"/>
    </source>
</evidence>
<dbReference type="EMBL" id="SGPJ01000211">
    <property type="protein sequence ID" value="THG96765.1"/>
    <property type="molecule type" value="Genomic_DNA"/>
</dbReference>
<gene>
    <name evidence="1" type="ORF">EW026_g5129</name>
</gene>
<dbReference type="AlphaFoldDB" id="A0A4S4KF41"/>